<feature type="compositionally biased region" description="Basic and acidic residues" evidence="1">
    <location>
        <begin position="83"/>
        <end position="115"/>
    </location>
</feature>
<gene>
    <name evidence="2" type="ORF">MELLADRAFT_115537</name>
</gene>
<protein>
    <submittedName>
        <fullName evidence="2">Uncharacterized protein</fullName>
    </submittedName>
</protein>
<dbReference type="RefSeq" id="XP_007406376.1">
    <property type="nucleotide sequence ID" value="XM_007406314.1"/>
</dbReference>
<feature type="region of interest" description="Disordered" evidence="1">
    <location>
        <begin position="149"/>
        <end position="301"/>
    </location>
</feature>
<dbReference type="AlphaFoldDB" id="F4RBF5"/>
<dbReference type="HOGENOM" id="CLU_924624_0_0_1"/>
<proteinExistence type="predicted"/>
<feature type="compositionally biased region" description="Polar residues" evidence="1">
    <location>
        <begin position="72"/>
        <end position="82"/>
    </location>
</feature>
<dbReference type="KEGG" id="mlr:MELLADRAFT_115537"/>
<name>F4RBF5_MELLP</name>
<dbReference type="GeneID" id="18925627"/>
<feature type="compositionally biased region" description="Polar residues" evidence="1">
    <location>
        <begin position="28"/>
        <end position="42"/>
    </location>
</feature>
<evidence type="ECO:0000313" key="3">
    <source>
        <dbReference type="Proteomes" id="UP000001072"/>
    </source>
</evidence>
<evidence type="ECO:0000256" key="1">
    <source>
        <dbReference type="SAM" id="MobiDB-lite"/>
    </source>
</evidence>
<reference evidence="3" key="1">
    <citation type="journal article" date="2011" name="Proc. Natl. Acad. Sci. U.S.A.">
        <title>Obligate biotrophy features unraveled by the genomic analysis of rust fungi.</title>
        <authorList>
            <person name="Duplessis S."/>
            <person name="Cuomo C.A."/>
            <person name="Lin Y.-C."/>
            <person name="Aerts A."/>
            <person name="Tisserant E."/>
            <person name="Veneault-Fourrey C."/>
            <person name="Joly D.L."/>
            <person name="Hacquard S."/>
            <person name="Amselem J."/>
            <person name="Cantarel B.L."/>
            <person name="Chiu R."/>
            <person name="Coutinho P.M."/>
            <person name="Feau N."/>
            <person name="Field M."/>
            <person name="Frey P."/>
            <person name="Gelhaye E."/>
            <person name="Goldberg J."/>
            <person name="Grabherr M.G."/>
            <person name="Kodira C.D."/>
            <person name="Kohler A."/>
            <person name="Kuees U."/>
            <person name="Lindquist E.A."/>
            <person name="Lucas S.M."/>
            <person name="Mago R."/>
            <person name="Mauceli E."/>
            <person name="Morin E."/>
            <person name="Murat C."/>
            <person name="Pangilinan J.L."/>
            <person name="Park R."/>
            <person name="Pearson M."/>
            <person name="Quesneville H."/>
            <person name="Rouhier N."/>
            <person name="Sakthikumar S."/>
            <person name="Salamov A.A."/>
            <person name="Schmutz J."/>
            <person name="Selles B."/>
            <person name="Shapiro H."/>
            <person name="Tanguay P."/>
            <person name="Tuskan G.A."/>
            <person name="Henrissat B."/>
            <person name="Van de Peer Y."/>
            <person name="Rouze P."/>
            <person name="Ellis J.G."/>
            <person name="Dodds P.N."/>
            <person name="Schein J.E."/>
            <person name="Zhong S."/>
            <person name="Hamelin R.C."/>
            <person name="Grigoriev I.V."/>
            <person name="Szabo L.J."/>
            <person name="Martin F."/>
        </authorList>
    </citation>
    <scope>NUCLEOTIDE SEQUENCE [LARGE SCALE GENOMIC DNA]</scope>
    <source>
        <strain evidence="3">98AG31 / pathotype 3-4-7</strain>
    </source>
</reference>
<keyword evidence="3" id="KW-1185">Reference proteome</keyword>
<accession>F4RBF5</accession>
<feature type="compositionally biased region" description="Basic and acidic residues" evidence="1">
    <location>
        <begin position="149"/>
        <end position="159"/>
    </location>
</feature>
<dbReference type="Proteomes" id="UP000001072">
    <property type="component" value="Unassembled WGS sequence"/>
</dbReference>
<dbReference type="VEuPathDB" id="FungiDB:MELLADRAFT_115537"/>
<dbReference type="InParanoid" id="F4RBF5"/>
<evidence type="ECO:0000313" key="2">
    <source>
        <dbReference type="EMBL" id="EGG10075.1"/>
    </source>
</evidence>
<organism evidence="3">
    <name type="scientific">Melampsora larici-populina (strain 98AG31 / pathotype 3-4-7)</name>
    <name type="common">Poplar leaf rust fungus</name>
    <dbReference type="NCBI Taxonomy" id="747676"/>
    <lineage>
        <taxon>Eukaryota</taxon>
        <taxon>Fungi</taxon>
        <taxon>Dikarya</taxon>
        <taxon>Basidiomycota</taxon>
        <taxon>Pucciniomycotina</taxon>
        <taxon>Pucciniomycetes</taxon>
        <taxon>Pucciniales</taxon>
        <taxon>Melampsoraceae</taxon>
        <taxon>Melampsora</taxon>
    </lineage>
</organism>
<sequence length="301" mass="33559">MTSLTNELEETQAKLTAAGIKLKKKNQVEGTSKTVTRSQSLNRGGEGCSGSGTTEAETNTGRTENSGDRAETSISQRQTTELQQKEQEVAAREEQEGERGDGQEEETGEKPYKEMTAKEKWWQAIGFAMDTEQDVLATDMLKGFNLMYREEHTGEERRPLPKRARSPMKRREERPRTESLIIGDDDEGEEAEEHRDREGSVEVERGRSTGRTVREQERVVRQKRGEKEVEEEEQEVDGEEREDGAGRGRGRGQPRGSIRGGRGNQARGSGWFQGRGAGWWAKQRGQSNGGSAGTGEVVAKE</sequence>
<feature type="compositionally biased region" description="Acidic residues" evidence="1">
    <location>
        <begin position="228"/>
        <end position="242"/>
    </location>
</feature>
<dbReference type="EMBL" id="GL883095">
    <property type="protein sequence ID" value="EGG10075.1"/>
    <property type="molecule type" value="Genomic_DNA"/>
</dbReference>
<feature type="region of interest" description="Disordered" evidence="1">
    <location>
        <begin position="22"/>
        <end position="115"/>
    </location>
</feature>
<feature type="compositionally biased region" description="Basic and acidic residues" evidence="1">
    <location>
        <begin position="192"/>
        <end position="227"/>
    </location>
</feature>